<comment type="caution">
    <text evidence="1">The sequence shown here is derived from an EMBL/GenBank/DDBJ whole genome shotgun (WGS) entry which is preliminary data.</text>
</comment>
<protein>
    <submittedName>
        <fullName evidence="1">Uncharacterized protein</fullName>
    </submittedName>
</protein>
<organism evidence="1 2">
    <name type="scientific">Reichenbachiella ulvae</name>
    <dbReference type="NCBI Taxonomy" id="2980104"/>
    <lineage>
        <taxon>Bacteria</taxon>
        <taxon>Pseudomonadati</taxon>
        <taxon>Bacteroidota</taxon>
        <taxon>Cytophagia</taxon>
        <taxon>Cytophagales</taxon>
        <taxon>Reichenbachiellaceae</taxon>
        <taxon>Reichenbachiella</taxon>
    </lineage>
</organism>
<dbReference type="Proteomes" id="UP001300692">
    <property type="component" value="Unassembled WGS sequence"/>
</dbReference>
<name>A0ABT3CWC5_9BACT</name>
<accession>A0ABT3CWC5</accession>
<dbReference type="EMBL" id="JAOYOD010000001">
    <property type="protein sequence ID" value="MCV9387819.1"/>
    <property type="molecule type" value="Genomic_DNA"/>
</dbReference>
<evidence type="ECO:0000313" key="1">
    <source>
        <dbReference type="EMBL" id="MCV9387819.1"/>
    </source>
</evidence>
<reference evidence="1 2" key="1">
    <citation type="submission" date="2022-10" db="EMBL/GenBank/DDBJ databases">
        <title>Comparative genomics and taxonomic characterization of three novel marine species of genus Reichenbachiella exhibiting antioxidant and polysaccharide degradation activities.</title>
        <authorList>
            <person name="Muhammad N."/>
            <person name="Lee Y.-J."/>
            <person name="Ko J."/>
            <person name="Kim S.-G."/>
        </authorList>
    </citation>
    <scope>NUCLEOTIDE SEQUENCE [LARGE SCALE GENOMIC DNA]</scope>
    <source>
        <strain evidence="1 2">ABR2-5</strain>
    </source>
</reference>
<sequence length="69" mass="7914">MNVIWYNTDSKSYHYGCSEEFVKAVSKSGNPSALKIVMKFNNASNRLVQKVLNQLNLVNQKMEKSVEIF</sequence>
<evidence type="ECO:0000313" key="2">
    <source>
        <dbReference type="Proteomes" id="UP001300692"/>
    </source>
</evidence>
<keyword evidence="2" id="KW-1185">Reference proteome</keyword>
<proteinExistence type="predicted"/>
<dbReference type="RefSeq" id="WP_264138637.1">
    <property type="nucleotide sequence ID" value="NZ_JAOYOD010000001.1"/>
</dbReference>
<gene>
    <name evidence="1" type="ORF">N7U62_14145</name>
</gene>